<organism evidence="1 2">
    <name type="scientific">Mariniradius saccharolyticus AK6</name>
    <dbReference type="NCBI Taxonomy" id="1239962"/>
    <lineage>
        <taxon>Bacteria</taxon>
        <taxon>Pseudomonadati</taxon>
        <taxon>Bacteroidota</taxon>
        <taxon>Cytophagia</taxon>
        <taxon>Cytophagales</taxon>
        <taxon>Cyclobacteriaceae</taxon>
        <taxon>Mariniradius</taxon>
    </lineage>
</organism>
<gene>
    <name evidence="1" type="ORF">C943_02596</name>
</gene>
<dbReference type="EMBL" id="AMZY02000023">
    <property type="protein sequence ID" value="EMS31023.1"/>
    <property type="molecule type" value="Genomic_DNA"/>
</dbReference>
<sequence>MQSQSTGKLIIAEDKKKNNFPSCLNKKGSYLCSPVRKGKGFGG</sequence>
<keyword evidence="2" id="KW-1185">Reference proteome</keyword>
<proteinExistence type="predicted"/>
<name>M7X8H8_9BACT</name>
<dbReference type="STRING" id="1239962.C943_02596"/>
<accession>M7X8H8</accession>
<evidence type="ECO:0000313" key="2">
    <source>
        <dbReference type="Proteomes" id="UP000010953"/>
    </source>
</evidence>
<dbReference type="InParanoid" id="M7X8H8"/>
<dbReference type="Proteomes" id="UP000010953">
    <property type="component" value="Unassembled WGS sequence"/>
</dbReference>
<comment type="caution">
    <text evidence="1">The sequence shown here is derived from an EMBL/GenBank/DDBJ whole genome shotgun (WGS) entry which is preliminary data.</text>
</comment>
<reference evidence="1" key="1">
    <citation type="submission" date="2013-01" db="EMBL/GenBank/DDBJ databases">
        <title>Genome assembly of Mariniradius saccharolyticus AK6.</title>
        <authorList>
            <person name="Vaidya B."/>
            <person name="Khatri I."/>
            <person name="Tanuku N.R.S."/>
            <person name="Subramanian S."/>
            <person name="Pinnaka A."/>
        </authorList>
    </citation>
    <scope>NUCLEOTIDE SEQUENCE [LARGE SCALE GENOMIC DNA]</scope>
    <source>
        <strain evidence="1">AK6</strain>
    </source>
</reference>
<protein>
    <submittedName>
        <fullName evidence="1">Uncharacterized protein</fullName>
    </submittedName>
</protein>
<evidence type="ECO:0000313" key="1">
    <source>
        <dbReference type="EMBL" id="EMS31023.1"/>
    </source>
</evidence>
<dbReference type="AlphaFoldDB" id="M7X8H8"/>